<sequence>MHGFMDEGQSPRIELRAEQEAGYVHIEIQDNGSGMEEKRMNAFNALLRQPEADSADDYKRVGLLNVLRRLRATYGPQADMRLMPGELGGLKVWIAIPMGRKDAHAQSDAG</sequence>
<name>A0A9X4QSC5_9BACL</name>
<dbReference type="Pfam" id="PF02518">
    <property type="entry name" value="HATPase_c"/>
    <property type="match status" value="1"/>
</dbReference>
<dbReference type="InterPro" id="IPR003594">
    <property type="entry name" value="HATPase_dom"/>
</dbReference>
<proteinExistence type="predicted"/>
<evidence type="ECO:0000313" key="3">
    <source>
        <dbReference type="Proteomes" id="UP001153404"/>
    </source>
</evidence>
<keyword evidence="3" id="KW-1185">Reference proteome</keyword>
<dbReference type="SUPFAM" id="SSF55874">
    <property type="entry name" value="ATPase domain of HSP90 chaperone/DNA topoisomerase II/histidine kinase"/>
    <property type="match status" value="1"/>
</dbReference>
<feature type="domain" description="Histidine kinase/HSP90-like ATPase" evidence="1">
    <location>
        <begin position="8"/>
        <end position="98"/>
    </location>
</feature>
<protein>
    <recommendedName>
        <fullName evidence="1">Histidine kinase/HSP90-like ATPase domain-containing protein</fullName>
    </recommendedName>
</protein>
<reference evidence="2" key="1">
    <citation type="submission" date="2022-10" db="EMBL/GenBank/DDBJ databases">
        <title>Comparative genomic analysis of Cohnella hashimotonis sp. nov., isolated from the International Space Station.</title>
        <authorList>
            <person name="Simpson A."/>
            <person name="Venkateswaran K."/>
        </authorList>
    </citation>
    <scope>NUCLEOTIDE SEQUENCE</scope>
    <source>
        <strain evidence="2">DSM 28161</strain>
    </source>
</reference>
<dbReference type="InterPro" id="IPR036890">
    <property type="entry name" value="HATPase_C_sf"/>
</dbReference>
<dbReference type="RefSeq" id="WP_277530764.1">
    <property type="nucleotide sequence ID" value="NZ_JAPDIA010000003.1"/>
</dbReference>
<dbReference type="Gene3D" id="3.30.565.10">
    <property type="entry name" value="Histidine kinase-like ATPase, C-terminal domain"/>
    <property type="match status" value="1"/>
</dbReference>
<dbReference type="EMBL" id="JAPDIA010000003">
    <property type="protein sequence ID" value="MDG0809455.1"/>
    <property type="molecule type" value="Genomic_DNA"/>
</dbReference>
<organism evidence="2 3">
    <name type="scientific">Cohnella rhizosphaerae</name>
    <dbReference type="NCBI Taxonomy" id="1457232"/>
    <lineage>
        <taxon>Bacteria</taxon>
        <taxon>Bacillati</taxon>
        <taxon>Bacillota</taxon>
        <taxon>Bacilli</taxon>
        <taxon>Bacillales</taxon>
        <taxon>Paenibacillaceae</taxon>
        <taxon>Cohnella</taxon>
    </lineage>
</organism>
<dbReference type="AlphaFoldDB" id="A0A9X4QSC5"/>
<gene>
    <name evidence="2" type="ORF">OMP40_08875</name>
</gene>
<dbReference type="Proteomes" id="UP001153404">
    <property type="component" value="Unassembled WGS sequence"/>
</dbReference>
<evidence type="ECO:0000313" key="2">
    <source>
        <dbReference type="EMBL" id="MDG0809455.1"/>
    </source>
</evidence>
<accession>A0A9X4QSC5</accession>
<evidence type="ECO:0000259" key="1">
    <source>
        <dbReference type="Pfam" id="PF02518"/>
    </source>
</evidence>
<comment type="caution">
    <text evidence="2">The sequence shown here is derived from an EMBL/GenBank/DDBJ whole genome shotgun (WGS) entry which is preliminary data.</text>
</comment>